<reference evidence="2 3" key="1">
    <citation type="journal article" date="2011" name="J. Bacteriol.">
        <title>Complete genome sequence of Metallosphaera cuprina, a metal sulfide-oxidizing archaeon from a hot spring.</title>
        <authorList>
            <person name="Liu L.J."/>
            <person name="You X.Y."/>
            <person name="Zheng H."/>
            <person name="Wang S."/>
            <person name="Jiang C.Y."/>
            <person name="Liu S.J."/>
        </authorList>
    </citation>
    <scope>NUCLEOTIDE SEQUENCE [LARGE SCALE GENOMIC DNA]</scope>
    <source>
        <strain evidence="2 3">Ar-4</strain>
    </source>
</reference>
<protein>
    <submittedName>
        <fullName evidence="2">Uncharacterized protein</fullName>
    </submittedName>
</protein>
<dbReference type="STRING" id="1006006.Mcup_0213"/>
<dbReference type="Proteomes" id="UP000007812">
    <property type="component" value="Chromosome"/>
</dbReference>
<evidence type="ECO:0000313" key="3">
    <source>
        <dbReference type="Proteomes" id="UP000007812"/>
    </source>
</evidence>
<keyword evidence="1" id="KW-0472">Membrane</keyword>
<keyword evidence="3" id="KW-1185">Reference proteome</keyword>
<dbReference type="PATRIC" id="fig|1006006.8.peg.214"/>
<gene>
    <name evidence="2" type="ordered locus">Mcup_0213</name>
</gene>
<name>F4FYT3_METCR</name>
<dbReference type="KEGG" id="mcn:Mcup_0213"/>
<evidence type="ECO:0000313" key="2">
    <source>
        <dbReference type="EMBL" id="AEB94322.1"/>
    </source>
</evidence>
<dbReference type="HOGENOM" id="CLU_663271_0_0_2"/>
<organism evidence="2 3">
    <name type="scientific">Metallosphaera cuprina (strain Ar-4)</name>
    <dbReference type="NCBI Taxonomy" id="1006006"/>
    <lineage>
        <taxon>Archaea</taxon>
        <taxon>Thermoproteota</taxon>
        <taxon>Thermoprotei</taxon>
        <taxon>Sulfolobales</taxon>
        <taxon>Sulfolobaceae</taxon>
        <taxon>Metallosphaera</taxon>
    </lineage>
</organism>
<dbReference type="GeneID" id="10492408"/>
<dbReference type="RefSeq" id="WP_013736822.1">
    <property type="nucleotide sequence ID" value="NC_015435.1"/>
</dbReference>
<proteinExistence type="predicted"/>
<keyword evidence="1" id="KW-0812">Transmembrane</keyword>
<dbReference type="AlphaFoldDB" id="F4FYT3"/>
<keyword evidence="1" id="KW-1133">Transmembrane helix</keyword>
<sequence length="419" mass="46811">MTRLRIAIAIVLALFLLGLSGSTFYSLPFYPQGNQYIQYSVPTEMKYTLNVYNATSNHNSSALSLIERAIINYNVRSINGTWVNVLVTSNYTKVNNISFISSGNFTINYALSPLNLDYPYLFPGFLSNSTSYAIKSNSTTLILSFVNMTNVSGVSTFIYKELSPTSLTLAILPNGVVSSLNQTSSGLTFNMNLLSYQNSSYLKSMNFTNRPGYLYVNLTFSRFSMTYQPSGYLEYVYPSLLPGNILLMSVYNIQFYQGAKVGGYDIINSQPVNFIINVGSPNELVTNFVSIKNNTAYWNSSTFQFVGNVTKNIQGTTYNLQEYSNILVRNNVTVSKTILYVEKNMIVEEDYNQTIPSVLSYKLELINSSYINPDTSFPDLTGYFNSTLPFKAINPSGSFTIAVIVTLVVVAILVILHRR</sequence>
<dbReference type="EMBL" id="CP002656">
    <property type="protein sequence ID" value="AEB94322.1"/>
    <property type="molecule type" value="Genomic_DNA"/>
</dbReference>
<dbReference type="eggNOG" id="arCOG05899">
    <property type="taxonomic scope" value="Archaea"/>
</dbReference>
<feature type="transmembrane region" description="Helical" evidence="1">
    <location>
        <begin position="397"/>
        <end position="416"/>
    </location>
</feature>
<evidence type="ECO:0000256" key="1">
    <source>
        <dbReference type="SAM" id="Phobius"/>
    </source>
</evidence>
<accession>F4FYT3</accession>